<dbReference type="EMBL" id="CM039430">
    <property type="protein sequence ID" value="KAI4344104.1"/>
    <property type="molecule type" value="Genomic_DNA"/>
</dbReference>
<evidence type="ECO:0000313" key="1">
    <source>
        <dbReference type="EMBL" id="KAI4344104.1"/>
    </source>
</evidence>
<reference evidence="1 2" key="1">
    <citation type="journal article" date="2022" name="DNA Res.">
        <title>Chromosomal-level genome assembly of the orchid tree Bauhinia variegata (Leguminosae; Cercidoideae) supports the allotetraploid origin hypothesis of Bauhinia.</title>
        <authorList>
            <person name="Zhong Y."/>
            <person name="Chen Y."/>
            <person name="Zheng D."/>
            <person name="Pang J."/>
            <person name="Liu Y."/>
            <person name="Luo S."/>
            <person name="Meng S."/>
            <person name="Qian L."/>
            <person name="Wei D."/>
            <person name="Dai S."/>
            <person name="Zhou R."/>
        </authorList>
    </citation>
    <scope>NUCLEOTIDE SEQUENCE [LARGE SCALE GENOMIC DNA]</scope>
    <source>
        <strain evidence="1">BV-YZ2020</strain>
    </source>
</reference>
<proteinExistence type="predicted"/>
<evidence type="ECO:0000313" key="2">
    <source>
        <dbReference type="Proteomes" id="UP000828941"/>
    </source>
</evidence>
<name>A0ACB9P808_BAUVA</name>
<keyword evidence="2" id="KW-1185">Reference proteome</keyword>
<protein>
    <submittedName>
        <fullName evidence="1">Uncharacterized protein</fullName>
    </submittedName>
</protein>
<organism evidence="1 2">
    <name type="scientific">Bauhinia variegata</name>
    <name type="common">Purple orchid tree</name>
    <name type="synonym">Phanera variegata</name>
    <dbReference type="NCBI Taxonomy" id="167791"/>
    <lineage>
        <taxon>Eukaryota</taxon>
        <taxon>Viridiplantae</taxon>
        <taxon>Streptophyta</taxon>
        <taxon>Embryophyta</taxon>
        <taxon>Tracheophyta</taxon>
        <taxon>Spermatophyta</taxon>
        <taxon>Magnoliopsida</taxon>
        <taxon>eudicotyledons</taxon>
        <taxon>Gunneridae</taxon>
        <taxon>Pentapetalae</taxon>
        <taxon>rosids</taxon>
        <taxon>fabids</taxon>
        <taxon>Fabales</taxon>
        <taxon>Fabaceae</taxon>
        <taxon>Cercidoideae</taxon>
        <taxon>Cercideae</taxon>
        <taxon>Bauhiniinae</taxon>
        <taxon>Bauhinia</taxon>
    </lineage>
</organism>
<sequence length="513" mass="58558">MDEHLLKRNTDCVYFLASPLTCKKGVDCEYRHNEMARLNPRDCWYWFSGNCLNPTCGFRHPPLEGHTGSSELPGKKTPAPCYFFFNGFCNKGDSCSFLHGPNDSIPSVKSVKNSPGSTVALMLEDKTSSGNKTDAGSTPTKKNPSPSETSPKAPLDFKFQRMEDLQQPVPENVKPQSASQQISIYEYREPNVNRSDSIIPVDISVHGVSHLCIEQSLEEQVKTEHIKPEERWESSPGFDVLVDDESENGGYEDNSEYLPVFDREQREVAGQYLGPEADILYEEEIYDGYRYLDNEQNIAIDRRVPSYYSREIVVDSILSRKRIYMPDEMAACDRNLDLRDHLRRRREFSGLPVKGFLSSHESSRLMVQSEERHLRRGIDRRISRRLTSEVGLNTLGSLGEGETLSIANKHGLFRHSQQRRSRKQYREKPAKRKFLSSNTSRKPVSKERRSIQESTTFTGPKTLAQIKEDKKAEENGHFKSTSSDFQDPKPLSEILKEKRSLGCVRMEIPATTE</sequence>
<accession>A0ACB9P808</accession>
<dbReference type="Proteomes" id="UP000828941">
    <property type="component" value="Chromosome 5"/>
</dbReference>
<comment type="caution">
    <text evidence="1">The sequence shown here is derived from an EMBL/GenBank/DDBJ whole genome shotgun (WGS) entry which is preliminary data.</text>
</comment>
<gene>
    <name evidence="1" type="ORF">L6164_011373</name>
</gene>